<dbReference type="InterPro" id="IPR011033">
    <property type="entry name" value="PRC_barrel-like_sf"/>
</dbReference>
<comment type="caution">
    <text evidence="1">The sequence shown here is derived from an EMBL/GenBank/DDBJ whole genome shotgun (WGS) entry which is preliminary data.</text>
</comment>
<evidence type="ECO:0008006" key="3">
    <source>
        <dbReference type="Google" id="ProtNLM"/>
    </source>
</evidence>
<dbReference type="SUPFAM" id="SSF50346">
    <property type="entry name" value="PRC-barrel domain"/>
    <property type="match status" value="2"/>
</dbReference>
<name>A0A2G1XP03_STRCJ</name>
<accession>A0A2G1XP03</accession>
<organism evidence="1 2">
    <name type="scientific">Streptomyces cinnamoneus</name>
    <name type="common">Streptoverticillium cinnamoneum</name>
    <dbReference type="NCBI Taxonomy" id="53446"/>
    <lineage>
        <taxon>Bacteria</taxon>
        <taxon>Bacillati</taxon>
        <taxon>Actinomycetota</taxon>
        <taxon>Actinomycetes</taxon>
        <taxon>Kitasatosporales</taxon>
        <taxon>Streptomycetaceae</taxon>
        <taxon>Streptomyces</taxon>
        <taxon>Streptomyces cinnamoneus group</taxon>
    </lineage>
</organism>
<reference evidence="1 2" key="1">
    <citation type="journal article" date="2017" name="Biochemistry">
        <title>Identification of the Biosynthetic Pathway for the Antibiotic Bicyclomycin.</title>
        <authorList>
            <person name="Patteson J."/>
            <person name="Cai W."/>
            <person name="Johnson R.A."/>
            <person name="Santa Maria K."/>
            <person name="Li B."/>
        </authorList>
    </citation>
    <scope>NUCLEOTIDE SEQUENCE [LARGE SCALE GENOMIC DNA]</scope>
    <source>
        <strain evidence="1 2">ATCC 21532</strain>
    </source>
</reference>
<sequence>MMLLSQARGLKVITVGEAAEVGTVEALTIDASTAGVSHVRLSGRTAGGHDVLPWSTIHAVGPDAVMVRSLPAAETADAAAPPHREALGSRVLTELGDDHGTVEDIAFDPTTGRVRTVHTTLGAVPGQRLLGLGDYALVISAE</sequence>
<dbReference type="AlphaFoldDB" id="A0A2G1XP03"/>
<dbReference type="EMBL" id="NHZO01000070">
    <property type="protein sequence ID" value="PHQ52964.1"/>
    <property type="molecule type" value="Genomic_DNA"/>
</dbReference>
<keyword evidence="2" id="KW-1185">Reference proteome</keyword>
<proteinExistence type="predicted"/>
<evidence type="ECO:0000313" key="2">
    <source>
        <dbReference type="Proteomes" id="UP000222531"/>
    </source>
</evidence>
<dbReference type="Proteomes" id="UP000222531">
    <property type="component" value="Unassembled WGS sequence"/>
</dbReference>
<dbReference type="OrthoDB" id="4198549at2"/>
<protein>
    <recommendedName>
        <fullName evidence="3">PRC-barrel domain-containing protein</fullName>
    </recommendedName>
</protein>
<gene>
    <name evidence="1" type="ORF">BLA24_04500</name>
</gene>
<evidence type="ECO:0000313" key="1">
    <source>
        <dbReference type="EMBL" id="PHQ52964.1"/>
    </source>
</evidence>
<dbReference type="Gene3D" id="2.30.30.240">
    <property type="entry name" value="PRC-barrel domain"/>
    <property type="match status" value="1"/>
</dbReference>